<name>A0A0F5PJX9_9THEO</name>
<dbReference type="EMBL" id="ABXP02000110">
    <property type="protein sequence ID" value="KKC28925.1"/>
    <property type="molecule type" value="Genomic_DNA"/>
</dbReference>
<evidence type="ECO:0000313" key="1">
    <source>
        <dbReference type="EMBL" id="KKC28925.1"/>
    </source>
</evidence>
<reference evidence="1 2" key="1">
    <citation type="submission" date="2008-07" db="EMBL/GenBank/DDBJ databases">
        <authorList>
            <person name="Gonzalez J."/>
            <person name="Sokolova T."/>
            <person name="Ferriera S."/>
            <person name="Johnson J."/>
            <person name="Kravitz S."/>
            <person name="Beeson K."/>
            <person name="Sutton G."/>
            <person name="Rogers Y.-H."/>
            <person name="Friedman R."/>
            <person name="Frazier M."/>
            <person name="Venter J.C."/>
        </authorList>
    </citation>
    <scope>NUCLEOTIDE SEQUENCE [LARGE SCALE GENOMIC DNA]</scope>
    <source>
        <strain evidence="1 2">DSM 12653</strain>
    </source>
</reference>
<organism evidence="1 2">
    <name type="scientific">Caldanaerobacter subterraneus subsp. pacificus DSM 12653</name>
    <dbReference type="NCBI Taxonomy" id="391606"/>
    <lineage>
        <taxon>Bacteria</taxon>
        <taxon>Bacillati</taxon>
        <taxon>Bacillota</taxon>
        <taxon>Clostridia</taxon>
        <taxon>Thermoanaerobacterales</taxon>
        <taxon>Thermoanaerobacteraceae</taxon>
        <taxon>Caldanaerobacter</taxon>
    </lineage>
</organism>
<dbReference type="Proteomes" id="UP000010146">
    <property type="component" value="Unassembled WGS sequence"/>
</dbReference>
<keyword evidence="1" id="KW-0808">Transferase</keyword>
<evidence type="ECO:0000313" key="2">
    <source>
        <dbReference type="Proteomes" id="UP000010146"/>
    </source>
</evidence>
<gene>
    <name evidence="1" type="ORF">CDSM653_02066</name>
</gene>
<reference evidence="2" key="3">
    <citation type="submission" date="2015-02" db="EMBL/GenBank/DDBJ databases">
        <title>Genome analysis of three genomes within the thermophilic hydrogenogenic bacterial species Caldanaerobacter subterraneus.</title>
        <authorList>
            <person name="Sant'Anna F.H."/>
            <person name="Lebedinsky A."/>
            <person name="Sokolova T."/>
            <person name="Robb F.T."/>
            <person name="Gonzalez J.M."/>
        </authorList>
    </citation>
    <scope>NUCLEOTIDE SEQUENCE [LARGE SCALE GENOMIC DNA]</scope>
    <source>
        <strain evidence="2">DSM 12653</strain>
    </source>
</reference>
<dbReference type="AlphaFoldDB" id="A0A0F5PJX9"/>
<comment type="caution">
    <text evidence="1">The sequence shown here is derived from an EMBL/GenBank/DDBJ whole genome shotgun (WGS) entry which is preliminary data.</text>
</comment>
<sequence length="43" mass="5091">MKDVLAKIGKEEWGQKIQKVMAKENDPYTVAEALFRQILERRE</sequence>
<keyword evidence="1" id="KW-0418">Kinase</keyword>
<protein>
    <submittedName>
        <fullName evidence="1">Periplasmic protein kinase ArgK</fullName>
    </submittedName>
</protein>
<accession>A0A0F5PJX9</accession>
<dbReference type="GO" id="GO:0016301">
    <property type="term" value="F:kinase activity"/>
    <property type="evidence" value="ECO:0007669"/>
    <property type="project" value="UniProtKB-KW"/>
</dbReference>
<proteinExistence type="predicted"/>
<reference evidence="1 2" key="2">
    <citation type="journal article" date="2015" name="BMC Genomics">
        <title>Analysis of three genomes within the thermophilic bacterial species Caldanaerobacter subterraneus with a focus on carbon monoxide dehydrogenase evolution and hydrolase diversity.</title>
        <authorList>
            <person name="Sant'Anna F.H."/>
            <person name="Lebedinsky A.V."/>
            <person name="Sokolova T.G."/>
            <person name="Robb F.T."/>
            <person name="Gonzalez J.M."/>
        </authorList>
    </citation>
    <scope>NUCLEOTIDE SEQUENCE [LARGE SCALE GENOMIC DNA]</scope>
    <source>
        <strain evidence="1 2">DSM 12653</strain>
    </source>
</reference>